<keyword evidence="3" id="KW-1185">Reference proteome</keyword>
<protein>
    <submittedName>
        <fullName evidence="2">Uncharacterized protein</fullName>
    </submittedName>
</protein>
<accession>A0A5N6JPQ7</accession>
<proteinExistence type="predicted"/>
<feature type="region of interest" description="Disordered" evidence="1">
    <location>
        <begin position="1"/>
        <end position="25"/>
    </location>
</feature>
<evidence type="ECO:0000313" key="2">
    <source>
        <dbReference type="EMBL" id="KAB8289891.1"/>
    </source>
</evidence>
<reference evidence="2 3" key="1">
    <citation type="submission" date="2019-06" db="EMBL/GenBank/DDBJ databases">
        <title>Genome Sequence of the Brown Rot Fungal Pathogen Monilinia laxa.</title>
        <authorList>
            <person name="De Miccolis Angelini R.M."/>
            <person name="Landi L."/>
            <person name="Abate D."/>
            <person name="Pollastro S."/>
            <person name="Romanazzi G."/>
            <person name="Faretra F."/>
        </authorList>
    </citation>
    <scope>NUCLEOTIDE SEQUENCE [LARGE SCALE GENOMIC DNA]</scope>
    <source>
        <strain evidence="2 3">Mlax316</strain>
    </source>
</reference>
<comment type="caution">
    <text evidence="2">The sequence shown here is derived from an EMBL/GenBank/DDBJ whole genome shotgun (WGS) entry which is preliminary data.</text>
</comment>
<evidence type="ECO:0000313" key="3">
    <source>
        <dbReference type="Proteomes" id="UP000326757"/>
    </source>
</evidence>
<feature type="compositionally biased region" description="Acidic residues" evidence="1">
    <location>
        <begin position="8"/>
        <end position="19"/>
    </location>
</feature>
<sequence>MVFRQREEEEEEEEEEEGEEQKKQKNNGEKYIESIFYRFEISCLFLLVSTQNYPSSTNFGSLVPVSLDIIVCRPTSNAKKKHYSVETFRLSKLAYLLFFGTRQAHGENVITGSNKFSSVAISRSPCNTKWLRFTYKENLEKFYQKMHLSLLHEASVQNHE</sequence>
<dbReference type="Proteomes" id="UP000326757">
    <property type="component" value="Unassembled WGS sequence"/>
</dbReference>
<dbReference type="AlphaFoldDB" id="A0A5N6JPQ7"/>
<organism evidence="2 3">
    <name type="scientific">Monilinia laxa</name>
    <name type="common">Brown rot fungus</name>
    <name type="synonym">Sclerotinia laxa</name>
    <dbReference type="NCBI Taxonomy" id="61186"/>
    <lineage>
        <taxon>Eukaryota</taxon>
        <taxon>Fungi</taxon>
        <taxon>Dikarya</taxon>
        <taxon>Ascomycota</taxon>
        <taxon>Pezizomycotina</taxon>
        <taxon>Leotiomycetes</taxon>
        <taxon>Helotiales</taxon>
        <taxon>Sclerotiniaceae</taxon>
        <taxon>Monilinia</taxon>
    </lineage>
</organism>
<name>A0A5N6JPQ7_MONLA</name>
<dbReference type="EMBL" id="VIGI01000020">
    <property type="protein sequence ID" value="KAB8289891.1"/>
    <property type="molecule type" value="Genomic_DNA"/>
</dbReference>
<gene>
    <name evidence="2" type="ORF">EYC80_010522</name>
</gene>
<evidence type="ECO:0000256" key="1">
    <source>
        <dbReference type="SAM" id="MobiDB-lite"/>
    </source>
</evidence>